<comment type="pathway">
    <text evidence="1 11">Pyrimidine metabolism; UMP biosynthesis via de novo pathway; (S)-dihydroorotate from bicarbonate: step 1/3.</text>
</comment>
<dbReference type="PRINTS" id="PR00096">
    <property type="entry name" value="GATASE"/>
</dbReference>
<dbReference type="EC" id="6.3.5.5" evidence="11"/>
<dbReference type="AlphaFoldDB" id="A0A7X2NK93"/>
<keyword evidence="14" id="KW-1185">Reference proteome</keyword>
<dbReference type="CDD" id="cd01744">
    <property type="entry name" value="GATase1_CPSase"/>
    <property type="match status" value="1"/>
</dbReference>
<feature type="binding site" evidence="11">
    <location>
        <position position="289"/>
    </location>
    <ligand>
        <name>L-glutamine</name>
        <dbReference type="ChEBI" id="CHEBI:58359"/>
    </ligand>
</feature>
<dbReference type="GO" id="GO:0006541">
    <property type="term" value="P:glutamine metabolic process"/>
    <property type="evidence" value="ECO:0007669"/>
    <property type="project" value="InterPro"/>
</dbReference>
<reference evidence="13 14" key="1">
    <citation type="submission" date="2019-08" db="EMBL/GenBank/DDBJ databases">
        <title>In-depth cultivation of the pig gut microbiome towards novel bacterial diversity and tailored functional studies.</title>
        <authorList>
            <person name="Wylensek D."/>
            <person name="Hitch T.C.A."/>
            <person name="Clavel T."/>
        </authorList>
    </citation>
    <scope>NUCLEOTIDE SEQUENCE [LARGE SCALE GENOMIC DNA]</scope>
    <source>
        <strain evidence="13 14">WCA-389-WT-23D1</strain>
    </source>
</reference>
<feature type="binding site" evidence="11">
    <location>
        <position position="248"/>
    </location>
    <ligand>
        <name>L-glutamine</name>
        <dbReference type="ChEBI" id="CHEBI:58359"/>
    </ligand>
</feature>
<dbReference type="Gene3D" id="3.50.30.20">
    <property type="entry name" value="Carbamoyl-phosphate synthase small subunit, N-terminal domain"/>
    <property type="match status" value="1"/>
</dbReference>
<comment type="function">
    <text evidence="11">Small subunit of the glutamine-dependent carbamoyl phosphate synthetase (CPSase). CPSase catalyzes the formation of carbamoyl phosphate from the ammonia moiety of glutamine, carbonate, and phosphate donated by ATP, constituting the first step of 2 biosynthetic pathways, one leading to arginine and/or urea and the other to pyrimidine nucleotides. The small subunit (glutamine amidotransferase) binds and cleaves glutamine to supply the large subunit with the substrate ammonia.</text>
</comment>
<evidence type="ECO:0000256" key="2">
    <source>
        <dbReference type="ARBA" id="ARBA00005077"/>
    </source>
</evidence>
<dbReference type="Gene3D" id="3.40.50.880">
    <property type="match status" value="1"/>
</dbReference>
<dbReference type="PRINTS" id="PR00097">
    <property type="entry name" value="ANTSNTHASEII"/>
</dbReference>
<dbReference type="NCBIfam" id="TIGR01368">
    <property type="entry name" value="CPSaseIIsmall"/>
    <property type="match status" value="1"/>
</dbReference>
<organism evidence="13 14">
    <name type="scientific">Clostridium porci</name>
    <dbReference type="NCBI Taxonomy" id="2605778"/>
    <lineage>
        <taxon>Bacteria</taxon>
        <taxon>Bacillati</taxon>
        <taxon>Bacillota</taxon>
        <taxon>Clostridia</taxon>
        <taxon>Eubacteriales</taxon>
        <taxon>Clostridiaceae</taxon>
        <taxon>Clostridium</taxon>
    </lineage>
</organism>
<keyword evidence="6 11" id="KW-0067">ATP-binding</keyword>
<name>A0A7X2NK93_9CLOT</name>
<evidence type="ECO:0000256" key="5">
    <source>
        <dbReference type="ARBA" id="ARBA00022741"/>
    </source>
</evidence>
<dbReference type="InterPro" id="IPR002474">
    <property type="entry name" value="CarbamoylP_synth_ssu_N"/>
</dbReference>
<evidence type="ECO:0000256" key="6">
    <source>
        <dbReference type="ARBA" id="ARBA00022840"/>
    </source>
</evidence>
<evidence type="ECO:0000256" key="7">
    <source>
        <dbReference type="ARBA" id="ARBA00022962"/>
    </source>
</evidence>
<feature type="binding site" evidence="11">
    <location>
        <position position="219"/>
    </location>
    <ligand>
        <name>L-glutamine</name>
        <dbReference type="ChEBI" id="CHEBI:58359"/>
    </ligand>
</feature>
<dbReference type="InterPro" id="IPR035686">
    <property type="entry name" value="CPSase_GATase1"/>
</dbReference>
<dbReference type="SUPFAM" id="SSF52317">
    <property type="entry name" value="Class I glutamine amidotransferase-like"/>
    <property type="match status" value="1"/>
</dbReference>
<comment type="subunit">
    <text evidence="11">Composed of two chains; the small (or glutamine) chain promotes the hydrolysis of glutamine to ammonia, which is used by the large (or ammonia) chain to synthesize carbamoyl phosphate. Tetramer of heterodimers (alpha,beta)4.</text>
</comment>
<dbReference type="NCBIfam" id="NF009475">
    <property type="entry name" value="PRK12838.1"/>
    <property type="match status" value="1"/>
</dbReference>
<keyword evidence="11" id="KW-0028">Amino-acid biosynthesis</keyword>
<feature type="region of interest" description="CPSase" evidence="11">
    <location>
        <begin position="1"/>
        <end position="170"/>
    </location>
</feature>
<comment type="catalytic activity">
    <reaction evidence="9 11">
        <text>hydrogencarbonate + L-glutamine + 2 ATP + H2O = carbamoyl phosphate + L-glutamate + 2 ADP + phosphate + 2 H(+)</text>
        <dbReference type="Rhea" id="RHEA:18633"/>
        <dbReference type="ChEBI" id="CHEBI:15377"/>
        <dbReference type="ChEBI" id="CHEBI:15378"/>
        <dbReference type="ChEBI" id="CHEBI:17544"/>
        <dbReference type="ChEBI" id="CHEBI:29985"/>
        <dbReference type="ChEBI" id="CHEBI:30616"/>
        <dbReference type="ChEBI" id="CHEBI:43474"/>
        <dbReference type="ChEBI" id="CHEBI:58228"/>
        <dbReference type="ChEBI" id="CHEBI:58359"/>
        <dbReference type="ChEBI" id="CHEBI:456216"/>
        <dbReference type="EC" id="6.3.5.5"/>
    </reaction>
</comment>
<evidence type="ECO:0000256" key="8">
    <source>
        <dbReference type="ARBA" id="ARBA00022975"/>
    </source>
</evidence>
<feature type="binding site" evidence="11">
    <location>
        <position position="291"/>
    </location>
    <ligand>
        <name>L-glutamine</name>
        <dbReference type="ChEBI" id="CHEBI:58359"/>
    </ligand>
</feature>
<accession>A0A7X2NK93</accession>
<evidence type="ECO:0000313" key="13">
    <source>
        <dbReference type="EMBL" id="MSS36390.1"/>
    </source>
</evidence>
<dbReference type="InterPro" id="IPR017926">
    <property type="entry name" value="GATASE"/>
</dbReference>
<dbReference type="GO" id="GO:0044205">
    <property type="term" value="P:'de novo' UMP biosynthetic process"/>
    <property type="evidence" value="ECO:0007669"/>
    <property type="project" value="UniProtKB-UniRule"/>
</dbReference>
<feature type="binding site" evidence="11">
    <location>
        <position position="251"/>
    </location>
    <ligand>
        <name>L-glutamine</name>
        <dbReference type="ChEBI" id="CHEBI:58359"/>
    </ligand>
</feature>
<feature type="domain" description="Carbamoyl-phosphate synthase small subunit N-terminal" evidence="12">
    <location>
        <begin position="1"/>
        <end position="131"/>
    </location>
</feature>
<comment type="catalytic activity">
    <reaction evidence="10 11">
        <text>L-glutamine + H2O = L-glutamate + NH4(+)</text>
        <dbReference type="Rhea" id="RHEA:15889"/>
        <dbReference type="ChEBI" id="CHEBI:15377"/>
        <dbReference type="ChEBI" id="CHEBI:28938"/>
        <dbReference type="ChEBI" id="CHEBI:29985"/>
        <dbReference type="ChEBI" id="CHEBI:58359"/>
    </reaction>
</comment>
<comment type="caution">
    <text evidence="13">The sequence shown here is derived from an EMBL/GenBank/DDBJ whole genome shotgun (WGS) entry which is preliminary data.</text>
</comment>
<dbReference type="InterPro" id="IPR029062">
    <property type="entry name" value="Class_I_gatase-like"/>
</dbReference>
<feature type="active site" evidence="11">
    <location>
        <position position="332"/>
    </location>
</feature>
<protein>
    <recommendedName>
        <fullName evidence="11">Carbamoyl phosphate synthase small chain</fullName>
        <ecNumber evidence="11">6.3.5.5</ecNumber>
    </recommendedName>
    <alternativeName>
        <fullName evidence="11">Carbamoyl phosphate synthetase glutamine chain</fullName>
    </alternativeName>
</protein>
<evidence type="ECO:0000256" key="1">
    <source>
        <dbReference type="ARBA" id="ARBA00004812"/>
    </source>
</evidence>
<evidence type="ECO:0000256" key="9">
    <source>
        <dbReference type="ARBA" id="ARBA00048816"/>
    </source>
</evidence>
<keyword evidence="5 11" id="KW-0547">Nucleotide-binding</keyword>
<evidence type="ECO:0000259" key="12">
    <source>
        <dbReference type="SMART" id="SM01097"/>
    </source>
</evidence>
<dbReference type="RefSeq" id="WP_154471815.1">
    <property type="nucleotide sequence ID" value="NZ_DBEWUL010000014.1"/>
</dbReference>
<keyword evidence="4 11" id="KW-0436">Ligase</keyword>
<feature type="binding site" evidence="11">
    <location>
        <position position="45"/>
    </location>
    <ligand>
        <name>L-glutamine</name>
        <dbReference type="ChEBI" id="CHEBI:58359"/>
    </ligand>
</feature>
<gene>
    <name evidence="11" type="primary">carA</name>
    <name evidence="13" type="ORF">FYJ39_07365</name>
</gene>
<dbReference type="GO" id="GO:0004088">
    <property type="term" value="F:carbamoyl-phosphate synthase (glutamine-hydrolyzing) activity"/>
    <property type="evidence" value="ECO:0007669"/>
    <property type="project" value="UniProtKB-UniRule"/>
</dbReference>
<evidence type="ECO:0000313" key="14">
    <source>
        <dbReference type="Proteomes" id="UP000429958"/>
    </source>
</evidence>
<dbReference type="PANTHER" id="PTHR43418">
    <property type="entry name" value="MULTIFUNCTIONAL TRYPTOPHAN BIOSYNTHESIS PROTEIN-RELATED"/>
    <property type="match status" value="1"/>
</dbReference>
<dbReference type="PANTHER" id="PTHR43418:SF7">
    <property type="entry name" value="CARBAMOYL-PHOSPHATE SYNTHASE SMALL CHAIN"/>
    <property type="match status" value="1"/>
</dbReference>
<keyword evidence="11" id="KW-0055">Arginine biosynthesis</keyword>
<feature type="binding site" evidence="11">
    <location>
        <position position="221"/>
    </location>
    <ligand>
        <name>L-glutamine</name>
        <dbReference type="ChEBI" id="CHEBI:58359"/>
    </ligand>
</feature>
<dbReference type="SMART" id="SM01097">
    <property type="entry name" value="CPSase_sm_chain"/>
    <property type="match status" value="1"/>
</dbReference>
<dbReference type="PRINTS" id="PR00099">
    <property type="entry name" value="CPSGATASE"/>
</dbReference>
<dbReference type="FunFam" id="3.50.30.20:FF:000001">
    <property type="entry name" value="Carbamoyl-phosphate synthase small chain"/>
    <property type="match status" value="1"/>
</dbReference>
<dbReference type="SUPFAM" id="SSF52021">
    <property type="entry name" value="Carbamoyl phosphate synthetase, small subunit N-terminal domain"/>
    <property type="match status" value="1"/>
</dbReference>
<evidence type="ECO:0000256" key="11">
    <source>
        <dbReference type="HAMAP-Rule" id="MF_01209"/>
    </source>
</evidence>
<feature type="active site" description="Nucleophile" evidence="11">
    <location>
        <position position="247"/>
    </location>
</feature>
<dbReference type="PROSITE" id="PS51273">
    <property type="entry name" value="GATASE_TYPE_1"/>
    <property type="match status" value="1"/>
</dbReference>
<evidence type="ECO:0000256" key="10">
    <source>
        <dbReference type="ARBA" id="ARBA00049285"/>
    </source>
</evidence>
<dbReference type="InterPro" id="IPR036480">
    <property type="entry name" value="CarbP_synth_ssu_N_sf"/>
</dbReference>
<dbReference type="InterPro" id="IPR006274">
    <property type="entry name" value="CarbamoylP_synth_ssu"/>
</dbReference>
<comment type="pathway">
    <text evidence="2 11">Amino-acid biosynthesis; L-arginine biosynthesis; carbamoyl phosphate from bicarbonate: step 1/1.</text>
</comment>
<feature type="binding site" evidence="11">
    <location>
        <position position="292"/>
    </location>
    <ligand>
        <name>L-glutamine</name>
        <dbReference type="ChEBI" id="CHEBI:58359"/>
    </ligand>
</feature>
<keyword evidence="7 11" id="KW-0315">Glutamine amidotransferase</keyword>
<feature type="active site" evidence="11">
    <location>
        <position position="334"/>
    </location>
</feature>
<dbReference type="EMBL" id="VUMD01000005">
    <property type="protein sequence ID" value="MSS36390.1"/>
    <property type="molecule type" value="Genomic_DNA"/>
</dbReference>
<dbReference type="GO" id="GO:0006207">
    <property type="term" value="P:'de novo' pyrimidine nucleobase biosynthetic process"/>
    <property type="evidence" value="ECO:0007669"/>
    <property type="project" value="InterPro"/>
</dbReference>
<comment type="similarity">
    <text evidence="3 11">Belongs to the CarA family.</text>
</comment>
<proteinExistence type="inferred from homology"/>
<evidence type="ECO:0000256" key="3">
    <source>
        <dbReference type="ARBA" id="ARBA00007800"/>
    </source>
</evidence>
<dbReference type="GO" id="GO:0005524">
    <property type="term" value="F:ATP binding"/>
    <property type="evidence" value="ECO:0007669"/>
    <property type="project" value="UniProtKB-UniRule"/>
</dbReference>
<dbReference type="Proteomes" id="UP000429958">
    <property type="component" value="Unassembled WGS sequence"/>
</dbReference>
<dbReference type="HAMAP" id="MF_01209">
    <property type="entry name" value="CPSase_S_chain"/>
    <property type="match status" value="1"/>
</dbReference>
<dbReference type="GO" id="GO:0006526">
    <property type="term" value="P:L-arginine biosynthetic process"/>
    <property type="evidence" value="ECO:0007669"/>
    <property type="project" value="UniProtKB-UniRule"/>
</dbReference>
<dbReference type="UniPathway" id="UPA00068">
    <property type="reaction ID" value="UER00171"/>
</dbReference>
<dbReference type="Pfam" id="PF00988">
    <property type="entry name" value="CPSase_sm_chain"/>
    <property type="match status" value="1"/>
</dbReference>
<dbReference type="Pfam" id="PF00117">
    <property type="entry name" value="GATase"/>
    <property type="match status" value="1"/>
</dbReference>
<keyword evidence="8 11" id="KW-0665">Pyrimidine biosynthesis</keyword>
<dbReference type="UniPathway" id="UPA00070">
    <property type="reaction ID" value="UER00115"/>
</dbReference>
<dbReference type="InterPro" id="IPR050472">
    <property type="entry name" value="Anth_synth/Amidotransfase"/>
</dbReference>
<evidence type="ECO:0000256" key="4">
    <source>
        <dbReference type="ARBA" id="ARBA00022598"/>
    </source>
</evidence>
<sequence>MKAYLILEDGTVFTGTSIGSEREVVSEIVFNTSMTGYLEVLTDPSYAGQAVVMTYPLIGNYGICHEDMESAKPWPDGYIVRELSRIPSNFRSEDTIQNFLKKHNIPGICGIDTRALTKILREKGTMNGMITTREYTDLREPVNRMKSYSVAGVVLRTTTKKKFVLPGAGKRVALMDYGAKMNIARSLNERGCQVTVYPADTPAEEVLAGKPDGIMLSNGPGDPKENTAIIEEIKKLYASDVPIFAICLGHQLMALANGMDTYKLKYGHRGGNHPVKDLETGRVYITSQNHGYVVDMAKVDPEIAEPAFVNVNDGTNEGLKYKGKNIFTVQYHPESCPGPQDSRYLFDRFLKMMEVND</sequence>